<evidence type="ECO:0000256" key="1">
    <source>
        <dbReference type="SAM" id="MobiDB-lite"/>
    </source>
</evidence>
<feature type="region of interest" description="Disordered" evidence="1">
    <location>
        <begin position="55"/>
        <end position="76"/>
    </location>
</feature>
<reference evidence="2" key="1">
    <citation type="journal article" date="2014" name="PLoS Genet.">
        <title>The Genome of Spironucleus salmonicida Highlights a Fish Pathogen Adapted to Fluctuating Environments.</title>
        <authorList>
            <person name="Xu F."/>
            <person name="Jerlstrom-Hultqvist J."/>
            <person name="Einarsson E."/>
            <person name="Astvaldsson A."/>
            <person name="Svard S.G."/>
            <person name="Andersson J.O."/>
        </authorList>
    </citation>
    <scope>NUCLEOTIDE SEQUENCE</scope>
</reference>
<protein>
    <submittedName>
        <fullName evidence="2">Uncharacterized protein</fullName>
    </submittedName>
</protein>
<accession>V6LJT2</accession>
<dbReference type="AlphaFoldDB" id="V6LJT2"/>
<dbReference type="EMBL" id="KI546109">
    <property type="protein sequence ID" value="EST44787.1"/>
    <property type="molecule type" value="Genomic_DNA"/>
</dbReference>
<proteinExistence type="predicted"/>
<evidence type="ECO:0000313" key="2">
    <source>
        <dbReference type="EMBL" id="EST44787.1"/>
    </source>
</evidence>
<name>V6LJT2_9EUKA</name>
<feature type="compositionally biased region" description="Low complexity" evidence="1">
    <location>
        <begin position="64"/>
        <end position="75"/>
    </location>
</feature>
<gene>
    <name evidence="2" type="ORF">SS50377_15322</name>
</gene>
<dbReference type="VEuPathDB" id="GiardiaDB:SS50377_24869"/>
<sequence length="910" mass="104021">MTERAASGAPLPEVQQAPLPPAALVCDNIANSARIKCPAVDFVPPEPEGLVVPALERGDPERNPPAADPAGRAPPTTLGQELEAIRSHQRAHDDLLRDLTHQIAQTNVTVFRQKVAENFTNLKEGFTLIQKERRVEKESLSQHKKDTGRQIKEFQGDFLEFAQILKRFEGRLQDMQAQALRRELKQQSQIAVLKQVLKRSGVYNHFLMGEHGAPAAVQSKAAAALQHGSSPAEIEALLQKQAALFDQKLQQLDEKLVQNEQITHQLIEQRTTLHTQQTAQISERTALRLDHFEEDLQRSERGLQQVRDDWLAKVDAVQAQQRFLQETQGQVNLNVEAESQRFAAFMSSARLHAEQTTHDLKAVKERVALVQTQKEEAECHFQQFKMEYQQFIQQSKIQSYYVRVDDISDNQEKILLKLESQEAVSTMLGDKYKECFDEIQSVLMSTKQSNFEASQIVSRQVQQYQEMRLRLADHIERVNVQSMNDLIQKKVELDTIQFQGTLNKLAGHLRDLDERLTGQETMIVHGQNHTAELIQTIVNQPTSLEELEDYHAVPMDDFSQIEPMRQVGKPKAGKKVKLDSNRQLMLQQQLFRKTKDEVQLILDEVSKLKVRLSKAGERHDKFAERTNTTLQELTDQTRQSLQKADQLSIVDDQAEEQLNLVKASINTFQQSFRQELQSLNQVQTKFRVIETSQREIIERFSDFTGKLVDQERLFQLKQEEAMIQSTNQLQTIGDASDTHTAQLETIGSKLTKYSEITENLFLHKSNFTQTIDKVVSKQDHLEEEQISIRHSISSLIDSTTKLRLEATCDQGKVENVSQEIAIMRGNGEKQKQFIYRLQDETVTQERKLGVLRCGLAEMQHSLDKFSSQFKQEQVLQETIAIADNITDVQSLALQDLRSQFKGVKESIYGQ</sequence>
<organism evidence="2">
    <name type="scientific">Spironucleus salmonicida</name>
    <dbReference type="NCBI Taxonomy" id="348837"/>
    <lineage>
        <taxon>Eukaryota</taxon>
        <taxon>Metamonada</taxon>
        <taxon>Diplomonadida</taxon>
        <taxon>Hexamitidae</taxon>
        <taxon>Hexamitinae</taxon>
        <taxon>Spironucleus</taxon>
    </lineage>
</organism>